<dbReference type="Proteomes" id="UP000287188">
    <property type="component" value="Unassembled WGS sequence"/>
</dbReference>
<accession>A0A402ADD3</accession>
<name>A0A402ADD3_9CHLR</name>
<organism evidence="1 2">
    <name type="scientific">Dictyobacter kobayashii</name>
    <dbReference type="NCBI Taxonomy" id="2014872"/>
    <lineage>
        <taxon>Bacteria</taxon>
        <taxon>Bacillati</taxon>
        <taxon>Chloroflexota</taxon>
        <taxon>Ktedonobacteria</taxon>
        <taxon>Ktedonobacterales</taxon>
        <taxon>Dictyobacteraceae</taxon>
        <taxon>Dictyobacter</taxon>
    </lineage>
</organism>
<dbReference type="EMBL" id="BIFS01000001">
    <property type="protein sequence ID" value="GCE17098.1"/>
    <property type="molecule type" value="Genomic_DNA"/>
</dbReference>
<reference evidence="2" key="1">
    <citation type="submission" date="2018-12" db="EMBL/GenBank/DDBJ databases">
        <title>Tengunoibacter tsumagoiensis gen. nov., sp. nov., Dictyobacter kobayashii sp. nov., D. alpinus sp. nov., and D. joshuensis sp. nov. and description of Dictyobacteraceae fam. nov. within the order Ktedonobacterales isolated from Tengu-no-mugimeshi.</title>
        <authorList>
            <person name="Wang C.M."/>
            <person name="Zheng Y."/>
            <person name="Sakai Y."/>
            <person name="Toyoda A."/>
            <person name="Minakuchi Y."/>
            <person name="Abe K."/>
            <person name="Yokota A."/>
            <person name="Yabe S."/>
        </authorList>
    </citation>
    <scope>NUCLEOTIDE SEQUENCE [LARGE SCALE GENOMIC DNA]</scope>
    <source>
        <strain evidence="2">Uno11</strain>
    </source>
</reference>
<dbReference type="Gene3D" id="3.20.20.410">
    <property type="entry name" value="Protein of unknown function UPF0759"/>
    <property type="match status" value="1"/>
</dbReference>
<dbReference type="InterPro" id="IPR036520">
    <property type="entry name" value="UPF0759_sf"/>
</dbReference>
<dbReference type="InterPro" id="IPR002763">
    <property type="entry name" value="DUF72"/>
</dbReference>
<evidence type="ECO:0000313" key="2">
    <source>
        <dbReference type="Proteomes" id="UP000287188"/>
    </source>
</evidence>
<dbReference type="Pfam" id="PF01904">
    <property type="entry name" value="DUF72"/>
    <property type="match status" value="1"/>
</dbReference>
<comment type="caution">
    <text evidence="1">The sequence shown here is derived from an EMBL/GenBank/DDBJ whole genome shotgun (WGS) entry which is preliminary data.</text>
</comment>
<protein>
    <submittedName>
        <fullName evidence="1">Histidine kinase</fullName>
    </submittedName>
</protein>
<proteinExistence type="predicted"/>
<sequence length="255" mass="29079">MGGNMIWIGTSGWVYPHWMERFYPKKLPEREQLAYYARHFPTVEINRSFYRLPTREQFAALYQQTQDHPGFRFAVKGSRYLTHMKKLHEPAEGISRLVTAAEGLGERLGPFLYQLPPHWHVDLARLEAFVQQLPSTHPAAFEFRDPSWLQPEHFPRLAEILQSAGYVLVLAVGGSLPTPLDLPAVGPFTYVRFHQGAHGIGLTEEELAFWSQKLTAEANNGREIYTYFNNDTDAQAIYNALRLQELVGSLAVPPS</sequence>
<dbReference type="SUPFAM" id="SSF117396">
    <property type="entry name" value="TM1631-like"/>
    <property type="match status" value="1"/>
</dbReference>
<dbReference type="PANTHER" id="PTHR30348">
    <property type="entry name" value="UNCHARACTERIZED PROTEIN YECE"/>
    <property type="match status" value="1"/>
</dbReference>
<dbReference type="GO" id="GO:0016301">
    <property type="term" value="F:kinase activity"/>
    <property type="evidence" value="ECO:0007669"/>
    <property type="project" value="UniProtKB-KW"/>
</dbReference>
<dbReference type="PANTHER" id="PTHR30348:SF4">
    <property type="entry name" value="DUF72 DOMAIN-CONTAINING PROTEIN"/>
    <property type="match status" value="1"/>
</dbReference>
<gene>
    <name evidence="1" type="ORF">KDK_08980</name>
</gene>
<dbReference type="AlphaFoldDB" id="A0A402ADD3"/>
<dbReference type="OrthoDB" id="9780310at2"/>
<keyword evidence="1" id="KW-0418">Kinase</keyword>
<keyword evidence="1" id="KW-0808">Transferase</keyword>
<keyword evidence="2" id="KW-1185">Reference proteome</keyword>
<evidence type="ECO:0000313" key="1">
    <source>
        <dbReference type="EMBL" id="GCE17098.1"/>
    </source>
</evidence>